<gene>
    <name evidence="1" type="ORF">FPE_LOCUS25423</name>
</gene>
<sequence>MGGVCCSFQDEYEDLTNPNSSVYRNCICLRCFVQNFLAMTTVTALRQRRLQMLQTSVQMRLLQSTSPSSPPRSSRLRRSANPAAAKIKIHRETEPLRAQILKFASGPAKNRITVLSNAYISQMKGYITKSLYSAGNFLKCVI</sequence>
<reference evidence="1" key="1">
    <citation type="submission" date="2023-05" db="EMBL/GenBank/DDBJ databases">
        <authorList>
            <person name="Huff M."/>
        </authorList>
    </citation>
    <scope>NUCLEOTIDE SEQUENCE</scope>
</reference>
<evidence type="ECO:0000313" key="1">
    <source>
        <dbReference type="EMBL" id="CAI9777993.1"/>
    </source>
</evidence>
<evidence type="ECO:0000313" key="2">
    <source>
        <dbReference type="Proteomes" id="UP000834106"/>
    </source>
</evidence>
<dbReference type="EMBL" id="OU503050">
    <property type="protein sequence ID" value="CAI9777993.1"/>
    <property type="molecule type" value="Genomic_DNA"/>
</dbReference>
<keyword evidence="2" id="KW-1185">Reference proteome</keyword>
<organism evidence="1 2">
    <name type="scientific">Fraxinus pennsylvanica</name>
    <dbReference type="NCBI Taxonomy" id="56036"/>
    <lineage>
        <taxon>Eukaryota</taxon>
        <taxon>Viridiplantae</taxon>
        <taxon>Streptophyta</taxon>
        <taxon>Embryophyta</taxon>
        <taxon>Tracheophyta</taxon>
        <taxon>Spermatophyta</taxon>
        <taxon>Magnoliopsida</taxon>
        <taxon>eudicotyledons</taxon>
        <taxon>Gunneridae</taxon>
        <taxon>Pentapetalae</taxon>
        <taxon>asterids</taxon>
        <taxon>lamiids</taxon>
        <taxon>Lamiales</taxon>
        <taxon>Oleaceae</taxon>
        <taxon>Oleeae</taxon>
        <taxon>Fraxinus</taxon>
    </lineage>
</organism>
<proteinExistence type="predicted"/>
<dbReference type="AlphaFoldDB" id="A0AAD1ZYM9"/>
<accession>A0AAD1ZYM9</accession>
<protein>
    <submittedName>
        <fullName evidence="1">Uncharacterized protein</fullName>
    </submittedName>
</protein>
<name>A0AAD1ZYM9_9LAMI</name>
<dbReference type="Proteomes" id="UP000834106">
    <property type="component" value="Chromosome 15"/>
</dbReference>